<evidence type="ECO:0008006" key="4">
    <source>
        <dbReference type="Google" id="ProtNLM"/>
    </source>
</evidence>
<dbReference type="AlphaFoldDB" id="A0A3N1GM14"/>
<accession>A0A3N1GM14</accession>
<name>A0A3N1GM14_9ACTN</name>
<dbReference type="OrthoDB" id="9962028at2"/>
<sequence length="211" mass="22210">MALRKVLISVIGGVALVLSVVSPAQAADTDQQVEQVTSHASLSEKSERMLAQLTMQNVKTGATIRPFTDPPGGGCRLPTHLHTIASYTNHALTSVAADYDAQVVCTATAPDQNWAAILVTVQLWKDLQLRDEGATLNCVNCLVSPVSRDVSGCAGVICAGSWYGGNLYALKTPAGWIWNTPPSGCIILPPAPSRWIECTVLTGVISIPASS</sequence>
<keyword evidence="1" id="KW-0732">Signal</keyword>
<reference evidence="2 3" key="1">
    <citation type="submission" date="2018-11" db="EMBL/GenBank/DDBJ databases">
        <title>Sequencing the genomes of 1000 actinobacteria strains.</title>
        <authorList>
            <person name="Klenk H.-P."/>
        </authorList>
    </citation>
    <scope>NUCLEOTIDE SEQUENCE [LARGE SCALE GENOMIC DNA]</scope>
    <source>
        <strain evidence="2 3">DSM 43634</strain>
    </source>
</reference>
<protein>
    <recommendedName>
        <fullName evidence="4">Secreted protein</fullName>
    </recommendedName>
</protein>
<comment type="caution">
    <text evidence="2">The sequence shown here is derived from an EMBL/GenBank/DDBJ whole genome shotgun (WGS) entry which is preliminary data.</text>
</comment>
<gene>
    <name evidence="2" type="ORF">EDD30_4197</name>
</gene>
<organism evidence="2 3">
    <name type="scientific">Couchioplanes caeruleus</name>
    <dbReference type="NCBI Taxonomy" id="56438"/>
    <lineage>
        <taxon>Bacteria</taxon>
        <taxon>Bacillati</taxon>
        <taxon>Actinomycetota</taxon>
        <taxon>Actinomycetes</taxon>
        <taxon>Micromonosporales</taxon>
        <taxon>Micromonosporaceae</taxon>
        <taxon>Couchioplanes</taxon>
    </lineage>
</organism>
<evidence type="ECO:0000313" key="3">
    <source>
        <dbReference type="Proteomes" id="UP000271683"/>
    </source>
</evidence>
<feature type="signal peptide" evidence="1">
    <location>
        <begin position="1"/>
        <end position="26"/>
    </location>
</feature>
<evidence type="ECO:0000313" key="2">
    <source>
        <dbReference type="EMBL" id="ROP31302.1"/>
    </source>
</evidence>
<feature type="chain" id="PRO_5018243656" description="Secreted protein" evidence="1">
    <location>
        <begin position="27"/>
        <end position="211"/>
    </location>
</feature>
<evidence type="ECO:0000256" key="1">
    <source>
        <dbReference type="SAM" id="SignalP"/>
    </source>
</evidence>
<proteinExistence type="predicted"/>
<dbReference type="RefSeq" id="WP_123678385.1">
    <property type="nucleotide sequence ID" value="NZ_RJKL01000001.1"/>
</dbReference>
<dbReference type="EMBL" id="RJKL01000001">
    <property type="protein sequence ID" value="ROP31302.1"/>
    <property type="molecule type" value="Genomic_DNA"/>
</dbReference>
<dbReference type="Proteomes" id="UP000271683">
    <property type="component" value="Unassembled WGS sequence"/>
</dbReference>